<keyword evidence="3" id="KW-1185">Reference proteome</keyword>
<organism evidence="2 3">
    <name type="scientific">Flagellimonas pacifica</name>
    <dbReference type="NCBI Taxonomy" id="1247520"/>
    <lineage>
        <taxon>Bacteria</taxon>
        <taxon>Pseudomonadati</taxon>
        <taxon>Bacteroidota</taxon>
        <taxon>Flavobacteriia</taxon>
        <taxon>Flavobacteriales</taxon>
        <taxon>Flavobacteriaceae</taxon>
        <taxon>Flagellimonas</taxon>
    </lineage>
</organism>
<evidence type="ECO:0000313" key="2">
    <source>
        <dbReference type="EMBL" id="SNZ00699.1"/>
    </source>
</evidence>
<dbReference type="AlphaFoldDB" id="A0A285MU24"/>
<sequence length="72" mass="8053">MKILTSKITCIIAVFFLLSCNSSSTDKNASLSEDMAISKVDRKKIDQSNVDNYIIKSNFSALQSTMDDDREL</sequence>
<dbReference type="Proteomes" id="UP000219048">
    <property type="component" value="Unassembled WGS sequence"/>
</dbReference>
<evidence type="ECO:0000256" key="1">
    <source>
        <dbReference type="SAM" id="SignalP"/>
    </source>
</evidence>
<dbReference type="PROSITE" id="PS51257">
    <property type="entry name" value="PROKAR_LIPOPROTEIN"/>
    <property type="match status" value="1"/>
</dbReference>
<dbReference type="RefSeq" id="WP_097046133.1">
    <property type="nucleotide sequence ID" value="NZ_OBEH01000003.1"/>
</dbReference>
<proteinExistence type="predicted"/>
<name>A0A285MU24_9FLAO</name>
<protein>
    <submittedName>
        <fullName evidence="2">Uncharacterized protein</fullName>
    </submittedName>
</protein>
<feature type="chain" id="PRO_5012538175" evidence="1">
    <location>
        <begin position="25"/>
        <end position="72"/>
    </location>
</feature>
<reference evidence="3" key="1">
    <citation type="submission" date="2017-09" db="EMBL/GenBank/DDBJ databases">
        <authorList>
            <person name="Varghese N."/>
            <person name="Submissions S."/>
        </authorList>
    </citation>
    <scope>NUCLEOTIDE SEQUENCE [LARGE SCALE GENOMIC DNA]</scope>
    <source>
        <strain evidence="3">DSM 25885</strain>
    </source>
</reference>
<keyword evidence="1" id="KW-0732">Signal</keyword>
<gene>
    <name evidence="2" type="ORF">SAMN06265377_2524</name>
</gene>
<evidence type="ECO:0000313" key="3">
    <source>
        <dbReference type="Proteomes" id="UP000219048"/>
    </source>
</evidence>
<dbReference type="EMBL" id="OBEH01000003">
    <property type="protein sequence ID" value="SNZ00699.1"/>
    <property type="molecule type" value="Genomic_DNA"/>
</dbReference>
<accession>A0A285MU24</accession>
<feature type="signal peptide" evidence="1">
    <location>
        <begin position="1"/>
        <end position="24"/>
    </location>
</feature>